<dbReference type="Pfam" id="PF10881">
    <property type="entry name" value="DUF2726"/>
    <property type="match status" value="1"/>
</dbReference>
<keyword evidence="1" id="KW-0472">Membrane</keyword>
<sequence length="206" mass="22978">MPTESPSPTLFGLLEPLFWPIVLGGLSLVLLPALFTLASRWTVNAILREARVRMSARPTEPTDEPPPYRRVAFLLSPAERRFYSVLNDAKGEGQTVFSKVRLADLVEVPRENSNYITYFRKVSQKHVDFVICEDRTMRPLAVVELDDRSHRTAKARKADAVKDEALTAAGIPIVRIRAAMQYDRATVAAELAAAGRPPMIFEEADG</sequence>
<evidence type="ECO:0000256" key="1">
    <source>
        <dbReference type="SAM" id="Phobius"/>
    </source>
</evidence>
<evidence type="ECO:0000313" key="4">
    <source>
        <dbReference type="Proteomes" id="UP000318741"/>
    </source>
</evidence>
<protein>
    <recommendedName>
        <fullName evidence="2">DUF2726 domain-containing protein</fullName>
    </recommendedName>
</protein>
<organism evidence="3 4">
    <name type="scientific">Alienimonas californiensis</name>
    <dbReference type="NCBI Taxonomy" id="2527989"/>
    <lineage>
        <taxon>Bacteria</taxon>
        <taxon>Pseudomonadati</taxon>
        <taxon>Planctomycetota</taxon>
        <taxon>Planctomycetia</taxon>
        <taxon>Planctomycetales</taxon>
        <taxon>Planctomycetaceae</taxon>
        <taxon>Alienimonas</taxon>
    </lineage>
</organism>
<feature type="transmembrane region" description="Helical" evidence="1">
    <location>
        <begin position="17"/>
        <end position="38"/>
    </location>
</feature>
<keyword evidence="4" id="KW-1185">Reference proteome</keyword>
<dbReference type="InterPro" id="IPR024402">
    <property type="entry name" value="DUF2726"/>
</dbReference>
<reference evidence="3 4" key="1">
    <citation type="submission" date="2019-02" db="EMBL/GenBank/DDBJ databases">
        <title>Deep-cultivation of Planctomycetes and their phenomic and genomic characterization uncovers novel biology.</title>
        <authorList>
            <person name="Wiegand S."/>
            <person name="Jogler M."/>
            <person name="Boedeker C."/>
            <person name="Pinto D."/>
            <person name="Vollmers J."/>
            <person name="Rivas-Marin E."/>
            <person name="Kohn T."/>
            <person name="Peeters S.H."/>
            <person name="Heuer A."/>
            <person name="Rast P."/>
            <person name="Oberbeckmann S."/>
            <person name="Bunk B."/>
            <person name="Jeske O."/>
            <person name="Meyerdierks A."/>
            <person name="Storesund J.E."/>
            <person name="Kallscheuer N."/>
            <person name="Luecker S."/>
            <person name="Lage O.M."/>
            <person name="Pohl T."/>
            <person name="Merkel B.J."/>
            <person name="Hornburger P."/>
            <person name="Mueller R.-W."/>
            <person name="Bruemmer F."/>
            <person name="Labrenz M."/>
            <person name="Spormann A.M."/>
            <person name="Op den Camp H."/>
            <person name="Overmann J."/>
            <person name="Amann R."/>
            <person name="Jetten M.S.M."/>
            <person name="Mascher T."/>
            <person name="Medema M.H."/>
            <person name="Devos D.P."/>
            <person name="Kaster A.-K."/>
            <person name="Ovreas L."/>
            <person name="Rohde M."/>
            <person name="Galperin M.Y."/>
            <person name="Jogler C."/>
        </authorList>
    </citation>
    <scope>NUCLEOTIDE SEQUENCE [LARGE SCALE GENOMIC DNA]</scope>
    <source>
        <strain evidence="3 4">CA12</strain>
    </source>
</reference>
<proteinExistence type="predicted"/>
<dbReference type="EMBL" id="CP036265">
    <property type="protein sequence ID" value="QDT15757.1"/>
    <property type="molecule type" value="Genomic_DNA"/>
</dbReference>
<dbReference type="KEGG" id="acaf:CA12_18500"/>
<keyword evidence="1" id="KW-1133">Transmembrane helix</keyword>
<name>A0A517P8R3_9PLAN</name>
<dbReference type="Proteomes" id="UP000318741">
    <property type="component" value="Chromosome"/>
</dbReference>
<evidence type="ECO:0000313" key="3">
    <source>
        <dbReference type="EMBL" id="QDT15757.1"/>
    </source>
</evidence>
<feature type="domain" description="DUF2726" evidence="2">
    <location>
        <begin position="74"/>
        <end position="192"/>
    </location>
</feature>
<dbReference type="AlphaFoldDB" id="A0A517P8R3"/>
<gene>
    <name evidence="3" type="ORF">CA12_18500</name>
</gene>
<accession>A0A517P8R3</accession>
<keyword evidence="1" id="KW-0812">Transmembrane</keyword>
<evidence type="ECO:0000259" key="2">
    <source>
        <dbReference type="Pfam" id="PF10881"/>
    </source>
</evidence>